<evidence type="ECO:0000313" key="2">
    <source>
        <dbReference type="Proteomes" id="UP001500945"/>
    </source>
</evidence>
<gene>
    <name evidence="1" type="ORF">GCM10023168_36460</name>
</gene>
<sequence>MSVLGVAWHPAAGPGPDSWHADGGSFSVDRGLGCLVLTAHQEAITERLRDLPEVSAVLAGVRESTIHPPYRWTGTSSVWLSTAAWGRAPAR</sequence>
<organism evidence="1 2">
    <name type="scientific">Fodinibacter luteus</name>
    <dbReference type="NCBI Taxonomy" id="552064"/>
    <lineage>
        <taxon>Bacteria</taxon>
        <taxon>Bacillati</taxon>
        <taxon>Actinomycetota</taxon>
        <taxon>Actinomycetes</taxon>
        <taxon>Micrococcales</taxon>
        <taxon>Intrasporangiaceae</taxon>
        <taxon>Fodinibacter (ex Wang et al. 2009)</taxon>
    </lineage>
</organism>
<evidence type="ECO:0000313" key="1">
    <source>
        <dbReference type="EMBL" id="GAA4413504.1"/>
    </source>
</evidence>
<comment type="caution">
    <text evidence="1">The sequence shown here is derived from an EMBL/GenBank/DDBJ whole genome shotgun (WGS) entry which is preliminary data.</text>
</comment>
<reference evidence="2" key="1">
    <citation type="journal article" date="2019" name="Int. J. Syst. Evol. Microbiol.">
        <title>The Global Catalogue of Microorganisms (GCM) 10K type strain sequencing project: providing services to taxonomists for standard genome sequencing and annotation.</title>
        <authorList>
            <consortium name="The Broad Institute Genomics Platform"/>
            <consortium name="The Broad Institute Genome Sequencing Center for Infectious Disease"/>
            <person name="Wu L."/>
            <person name="Ma J."/>
        </authorList>
    </citation>
    <scope>NUCLEOTIDE SEQUENCE [LARGE SCALE GENOMIC DNA]</scope>
    <source>
        <strain evidence="2">JCM 17809</strain>
    </source>
</reference>
<protein>
    <submittedName>
        <fullName evidence="1">Uncharacterized protein</fullName>
    </submittedName>
</protein>
<name>A0ABP8KRQ2_9MICO</name>
<accession>A0ABP8KRQ2</accession>
<dbReference type="EMBL" id="BAABGM010000027">
    <property type="protein sequence ID" value="GAA4413504.1"/>
    <property type="molecule type" value="Genomic_DNA"/>
</dbReference>
<keyword evidence="2" id="KW-1185">Reference proteome</keyword>
<dbReference type="Proteomes" id="UP001500945">
    <property type="component" value="Unassembled WGS sequence"/>
</dbReference>
<proteinExistence type="predicted"/>